<sequence length="596" mass="61942">MPVPEPEAVLGVGTSLLGRNWALRCTDERSAEALSQGLGLPDVVGRILAGRGVDREAAERFLSPSLKAELPDPSVLKDMDVAAARIADVVMAGGTVGVFGDYDVDGATSAALLSRFLHAAGGRCLVHIPDRMRDGYGPNAPALKAMAGQGADVIVTVDCGITAFDALGQAAAAGIPVIVVDHHQAEPRLPEAAAVVNPNRLDEPAGPLQALAAVGVTYLLVIAVNRLLRTRGWYGEGRPEPSLLSWLDMVALGTIADVVPLTGLNRVLAAQGLRVMAGRRNTGLSALADVSRLHEPPGAYHAGFLLGPRINAGGRVGESDLGVRLLTCDDPAEASALASRLDAFNAERQQIEAAVLEQAAAAHACLAEPDAPVCLVAAEGWHPGVLGIVASRLREQTDRPTVVIGLDGGMGKGSGRSVPGVDLGAAVIAARQKGLLVNGGGHKMAAGLTVEAGRIDELRAFLCERLHGPVAAAAAVRRLGIDAVLSPGAANEGLLDLLERVAPFGVGNPEPRFALANADITFFQVVGERHVRCTLQGPTGGRVKAIAFRAVDTPLGAALMQRDARLHLAGHLRADHWRGERRVQFVIEDGARPVAL</sequence>
<dbReference type="InterPro" id="IPR041122">
    <property type="entry name" value="RecJ_OB"/>
</dbReference>
<dbReference type="SUPFAM" id="SSF64182">
    <property type="entry name" value="DHH phosphoesterases"/>
    <property type="match status" value="1"/>
</dbReference>
<proteinExistence type="inferred from homology"/>
<feature type="domain" description="RecJ OB" evidence="8">
    <location>
        <begin position="481"/>
        <end position="589"/>
    </location>
</feature>
<protein>
    <recommendedName>
        <fullName evidence="2">Single-stranded-DNA-specific exonuclease RecJ</fullName>
    </recommendedName>
</protein>
<reference evidence="10" key="1">
    <citation type="journal article" date="2019" name="Int. J. Syst. Evol. Microbiol.">
        <title>The Global Catalogue of Microorganisms (GCM) 10K type strain sequencing project: providing services to taxonomists for standard genome sequencing and annotation.</title>
        <authorList>
            <consortium name="The Broad Institute Genomics Platform"/>
            <consortium name="The Broad Institute Genome Sequencing Center for Infectious Disease"/>
            <person name="Wu L."/>
            <person name="Ma J."/>
        </authorList>
    </citation>
    <scope>NUCLEOTIDE SEQUENCE [LARGE SCALE GENOMIC DNA]</scope>
    <source>
        <strain evidence="10">KCTC 42964</strain>
    </source>
</reference>
<dbReference type="GO" id="GO:0004527">
    <property type="term" value="F:exonuclease activity"/>
    <property type="evidence" value="ECO:0007669"/>
    <property type="project" value="UniProtKB-KW"/>
</dbReference>
<dbReference type="InterPro" id="IPR051673">
    <property type="entry name" value="SSDNA_exonuclease_RecJ"/>
</dbReference>
<dbReference type="InterPro" id="IPR003156">
    <property type="entry name" value="DHHA1_dom"/>
</dbReference>
<dbReference type="Proteomes" id="UP001595528">
    <property type="component" value="Unassembled WGS sequence"/>
</dbReference>
<comment type="similarity">
    <text evidence="1">Belongs to the RecJ family.</text>
</comment>
<feature type="domain" description="DHHA1" evidence="7">
    <location>
        <begin position="374"/>
        <end position="466"/>
    </location>
</feature>
<keyword evidence="10" id="KW-1185">Reference proteome</keyword>
<gene>
    <name evidence="9" type="primary">recJ</name>
    <name evidence="9" type="ORF">ACFOGJ_02300</name>
</gene>
<comment type="caution">
    <text evidence="9">The sequence shown here is derived from an EMBL/GenBank/DDBJ whole genome shotgun (WGS) entry which is preliminary data.</text>
</comment>
<dbReference type="PANTHER" id="PTHR30255:SF2">
    <property type="entry name" value="SINGLE-STRANDED-DNA-SPECIFIC EXONUCLEASE RECJ"/>
    <property type="match status" value="1"/>
</dbReference>
<dbReference type="PANTHER" id="PTHR30255">
    <property type="entry name" value="SINGLE-STRANDED-DNA-SPECIFIC EXONUCLEASE RECJ"/>
    <property type="match status" value="1"/>
</dbReference>
<evidence type="ECO:0000256" key="3">
    <source>
        <dbReference type="ARBA" id="ARBA00022722"/>
    </source>
</evidence>
<dbReference type="RefSeq" id="WP_379897790.1">
    <property type="nucleotide sequence ID" value="NZ_JBHRTR010000005.1"/>
</dbReference>
<evidence type="ECO:0000256" key="2">
    <source>
        <dbReference type="ARBA" id="ARBA00019841"/>
    </source>
</evidence>
<evidence type="ECO:0000256" key="5">
    <source>
        <dbReference type="ARBA" id="ARBA00022839"/>
    </source>
</evidence>
<dbReference type="EMBL" id="JBHRTR010000005">
    <property type="protein sequence ID" value="MFC3226040.1"/>
    <property type="molecule type" value="Genomic_DNA"/>
</dbReference>
<dbReference type="InterPro" id="IPR038763">
    <property type="entry name" value="DHH_sf"/>
</dbReference>
<dbReference type="InterPro" id="IPR001667">
    <property type="entry name" value="DDH_dom"/>
</dbReference>
<evidence type="ECO:0000256" key="1">
    <source>
        <dbReference type="ARBA" id="ARBA00005915"/>
    </source>
</evidence>
<evidence type="ECO:0000313" key="10">
    <source>
        <dbReference type="Proteomes" id="UP001595528"/>
    </source>
</evidence>
<keyword evidence="5 9" id="KW-0269">Exonuclease</keyword>
<keyword evidence="4" id="KW-0378">Hydrolase</keyword>
<name>A0ABV7KUS9_9PROT</name>
<evidence type="ECO:0000259" key="8">
    <source>
        <dbReference type="Pfam" id="PF17768"/>
    </source>
</evidence>
<evidence type="ECO:0000256" key="4">
    <source>
        <dbReference type="ARBA" id="ARBA00022801"/>
    </source>
</evidence>
<dbReference type="Gene3D" id="3.90.1640.30">
    <property type="match status" value="1"/>
</dbReference>
<dbReference type="Pfam" id="PF01368">
    <property type="entry name" value="DHH"/>
    <property type="match status" value="1"/>
</dbReference>
<dbReference type="Pfam" id="PF17768">
    <property type="entry name" value="RecJ_OB"/>
    <property type="match status" value="1"/>
</dbReference>
<dbReference type="InterPro" id="IPR004610">
    <property type="entry name" value="RecJ"/>
</dbReference>
<accession>A0ABV7KUS9</accession>
<dbReference type="Pfam" id="PF02272">
    <property type="entry name" value="DHHA1"/>
    <property type="match status" value="1"/>
</dbReference>
<evidence type="ECO:0000259" key="7">
    <source>
        <dbReference type="Pfam" id="PF02272"/>
    </source>
</evidence>
<evidence type="ECO:0000313" key="9">
    <source>
        <dbReference type="EMBL" id="MFC3226040.1"/>
    </source>
</evidence>
<dbReference type="Gene3D" id="3.10.310.30">
    <property type="match status" value="1"/>
</dbReference>
<feature type="domain" description="DDH" evidence="6">
    <location>
        <begin position="96"/>
        <end position="254"/>
    </location>
</feature>
<organism evidence="9 10">
    <name type="scientific">Marinibaculum pumilum</name>
    <dbReference type="NCBI Taxonomy" id="1766165"/>
    <lineage>
        <taxon>Bacteria</taxon>
        <taxon>Pseudomonadati</taxon>
        <taxon>Pseudomonadota</taxon>
        <taxon>Alphaproteobacteria</taxon>
        <taxon>Rhodospirillales</taxon>
        <taxon>Rhodospirillaceae</taxon>
        <taxon>Marinibaculum</taxon>
    </lineage>
</organism>
<keyword evidence="3" id="KW-0540">Nuclease</keyword>
<evidence type="ECO:0000259" key="6">
    <source>
        <dbReference type="Pfam" id="PF01368"/>
    </source>
</evidence>
<dbReference type="NCBIfam" id="TIGR00644">
    <property type="entry name" value="recJ"/>
    <property type="match status" value="1"/>
</dbReference>